<dbReference type="InterPro" id="IPR029017">
    <property type="entry name" value="Enolase-like_N"/>
</dbReference>
<dbReference type="EMBL" id="FMHG01000001">
    <property type="protein sequence ID" value="SCJ79076.1"/>
    <property type="molecule type" value="Genomic_DNA"/>
</dbReference>
<dbReference type="AlphaFoldDB" id="A0A1C6JAJ6"/>
<accession>A0A1C6JAJ6</accession>
<dbReference type="SUPFAM" id="SSF54826">
    <property type="entry name" value="Enolase N-terminal domain-like"/>
    <property type="match status" value="1"/>
</dbReference>
<evidence type="ECO:0000256" key="1">
    <source>
        <dbReference type="SAM" id="Phobius"/>
    </source>
</evidence>
<keyword evidence="1" id="KW-0812">Transmembrane</keyword>
<keyword evidence="1" id="KW-1133">Transmembrane helix</keyword>
<organism evidence="2">
    <name type="scientific">uncultured Anaerotruncus sp</name>
    <dbReference type="NCBI Taxonomy" id="905011"/>
    <lineage>
        <taxon>Bacteria</taxon>
        <taxon>Bacillati</taxon>
        <taxon>Bacillota</taxon>
        <taxon>Clostridia</taxon>
        <taxon>Eubacteriales</taxon>
        <taxon>Oscillospiraceae</taxon>
        <taxon>Anaerotruncus</taxon>
        <taxon>environmental samples</taxon>
    </lineage>
</organism>
<protein>
    <submittedName>
        <fullName evidence="2">Uncharacterized protein</fullName>
    </submittedName>
</protein>
<evidence type="ECO:0000313" key="2">
    <source>
        <dbReference type="EMBL" id="SCJ79076.1"/>
    </source>
</evidence>
<dbReference type="Gene3D" id="3.30.390.10">
    <property type="entry name" value="Enolase-like, N-terminal domain"/>
    <property type="match status" value="1"/>
</dbReference>
<reference evidence="2" key="1">
    <citation type="submission" date="2015-09" db="EMBL/GenBank/DDBJ databases">
        <authorList>
            <consortium name="Pathogen Informatics"/>
        </authorList>
    </citation>
    <scope>NUCLEOTIDE SEQUENCE</scope>
    <source>
        <strain evidence="2">2789STDY5834896</strain>
    </source>
</reference>
<gene>
    <name evidence="2" type="ORF">SAMEA3545359_02039</name>
</gene>
<feature type="transmembrane region" description="Helical" evidence="1">
    <location>
        <begin position="18"/>
        <end position="37"/>
    </location>
</feature>
<sequence length="38" mass="4103">MDPMNSEAVWNTLHRQTFWGLGGGVIVFAAISAIDIAL</sequence>
<keyword evidence="1" id="KW-0472">Membrane</keyword>
<proteinExistence type="predicted"/>
<name>A0A1C6JAJ6_9FIRM</name>